<feature type="transmembrane region" description="Helical" evidence="7">
    <location>
        <begin position="139"/>
        <end position="157"/>
    </location>
</feature>
<dbReference type="PROSITE" id="PS51751">
    <property type="entry name" value="EXPERA"/>
    <property type="match status" value="1"/>
</dbReference>
<proteinExistence type="inferred from homology"/>
<dbReference type="Pfam" id="PF05241">
    <property type="entry name" value="EBP"/>
    <property type="match status" value="1"/>
</dbReference>
<name>A0A0D2CZR5_9EURO</name>
<comment type="similarity">
    <text evidence="2">Belongs to the TMEM97/sigma-2 receptor family.</text>
</comment>
<evidence type="ECO:0000313" key="10">
    <source>
        <dbReference type="Proteomes" id="UP000054342"/>
    </source>
</evidence>
<dbReference type="STRING" id="348802.A0A0D2CZR5"/>
<dbReference type="PIRSF" id="PIRSF031032">
    <property type="entry name" value="TMP_97_prd"/>
    <property type="match status" value="1"/>
</dbReference>
<dbReference type="InterPro" id="IPR051987">
    <property type="entry name" value="Sigma-2_receptor-like"/>
</dbReference>
<gene>
    <name evidence="9" type="ORF">PV05_04373</name>
</gene>
<dbReference type="PANTHER" id="PTHR31204:SF1">
    <property type="entry name" value="SIGMA INTRACELLULAR RECEPTOR 2"/>
    <property type="match status" value="1"/>
</dbReference>
<protein>
    <recommendedName>
        <fullName evidence="7">Efficient mitochondria targeting-associated protein 19</fullName>
    </recommendedName>
</protein>
<dbReference type="GO" id="GO:0005789">
    <property type="term" value="C:endoplasmic reticulum membrane"/>
    <property type="evidence" value="ECO:0007669"/>
    <property type="project" value="UniProtKB-SubCell"/>
</dbReference>
<keyword evidence="10" id="KW-1185">Reference proteome</keyword>
<evidence type="ECO:0000256" key="1">
    <source>
        <dbReference type="ARBA" id="ARBA00004477"/>
    </source>
</evidence>
<evidence type="ECO:0000256" key="7">
    <source>
        <dbReference type="PIRNR" id="PIRNR031032"/>
    </source>
</evidence>
<evidence type="ECO:0000259" key="8">
    <source>
        <dbReference type="PROSITE" id="PS51751"/>
    </source>
</evidence>
<feature type="transmembrane region" description="Helical" evidence="7">
    <location>
        <begin position="75"/>
        <end position="94"/>
    </location>
</feature>
<dbReference type="OrthoDB" id="433124at2759"/>
<feature type="transmembrane region" description="Helical" evidence="7">
    <location>
        <begin position="20"/>
        <end position="41"/>
    </location>
</feature>
<evidence type="ECO:0000256" key="4">
    <source>
        <dbReference type="ARBA" id="ARBA00022824"/>
    </source>
</evidence>
<dbReference type="GeneID" id="25326281"/>
<evidence type="ECO:0000256" key="6">
    <source>
        <dbReference type="ARBA" id="ARBA00023136"/>
    </source>
</evidence>
<sequence>MTATQHPQPRPLSARKLDILYLVFFVIHIPIMLLIDLGPFIPSAIRPQLSHTLREYHIQTSKDRFFTDPPAWFTMYMYLEAIYHVPLSAWMTWAIPNDHIMVPLNLLIFALETAVTTLTCVVEMGSWDGYTAEQMNGLYALYLPYLALAALIGVDAYTRVRKQILGGGQTIKGKTT</sequence>
<keyword evidence="3 7" id="KW-0812">Transmembrane</keyword>
<reference evidence="9 10" key="1">
    <citation type="submission" date="2015-01" db="EMBL/GenBank/DDBJ databases">
        <title>The Genome Sequence of Exophiala xenobiotica CBS118157.</title>
        <authorList>
            <consortium name="The Broad Institute Genomics Platform"/>
            <person name="Cuomo C."/>
            <person name="de Hoog S."/>
            <person name="Gorbushina A."/>
            <person name="Stielow B."/>
            <person name="Teixiera M."/>
            <person name="Abouelleil A."/>
            <person name="Chapman S.B."/>
            <person name="Priest M."/>
            <person name="Young S.K."/>
            <person name="Wortman J."/>
            <person name="Nusbaum C."/>
            <person name="Birren B."/>
        </authorList>
    </citation>
    <scope>NUCLEOTIDE SEQUENCE [LARGE SCALE GENOMIC DNA]</scope>
    <source>
        <strain evidence="9 10">CBS 118157</strain>
    </source>
</reference>
<dbReference type="PANTHER" id="PTHR31204">
    <property type="entry name" value="SIGMA INTRACELLULAR RECEPTOR 2"/>
    <property type="match status" value="1"/>
</dbReference>
<feature type="transmembrane region" description="Helical" evidence="7">
    <location>
        <begin position="106"/>
        <end position="127"/>
    </location>
</feature>
<dbReference type="InterPro" id="IPR033118">
    <property type="entry name" value="EXPERA"/>
</dbReference>
<keyword evidence="6 7" id="KW-0472">Membrane</keyword>
<dbReference type="EMBL" id="KN847319">
    <property type="protein sequence ID" value="KIW55642.1"/>
    <property type="molecule type" value="Genomic_DNA"/>
</dbReference>
<dbReference type="AlphaFoldDB" id="A0A0D2CZR5"/>
<evidence type="ECO:0000256" key="2">
    <source>
        <dbReference type="ARBA" id="ARBA00009096"/>
    </source>
</evidence>
<dbReference type="Proteomes" id="UP000054342">
    <property type="component" value="Unassembled WGS sequence"/>
</dbReference>
<organism evidence="9 10">
    <name type="scientific">Exophiala xenobiotica</name>
    <dbReference type="NCBI Taxonomy" id="348802"/>
    <lineage>
        <taxon>Eukaryota</taxon>
        <taxon>Fungi</taxon>
        <taxon>Dikarya</taxon>
        <taxon>Ascomycota</taxon>
        <taxon>Pezizomycotina</taxon>
        <taxon>Eurotiomycetes</taxon>
        <taxon>Chaetothyriomycetidae</taxon>
        <taxon>Chaetothyriales</taxon>
        <taxon>Herpotrichiellaceae</taxon>
        <taxon>Exophiala</taxon>
    </lineage>
</organism>
<dbReference type="RefSeq" id="XP_013316226.1">
    <property type="nucleotide sequence ID" value="XM_013460772.1"/>
</dbReference>
<evidence type="ECO:0000256" key="3">
    <source>
        <dbReference type="ARBA" id="ARBA00022692"/>
    </source>
</evidence>
<keyword evidence="4 7" id="KW-0256">Endoplasmic reticulum</keyword>
<dbReference type="InterPro" id="IPR016964">
    <property type="entry name" value="Sigma2_recept"/>
</dbReference>
<evidence type="ECO:0000256" key="5">
    <source>
        <dbReference type="ARBA" id="ARBA00022989"/>
    </source>
</evidence>
<dbReference type="HOGENOM" id="CLU_086812_2_1_1"/>
<accession>A0A0D2CZR5</accession>
<evidence type="ECO:0000313" key="9">
    <source>
        <dbReference type="EMBL" id="KIW55642.1"/>
    </source>
</evidence>
<comment type="subcellular location">
    <subcellularLocation>
        <location evidence="1">Endoplasmic reticulum membrane</location>
        <topology evidence="1">Multi-pass membrane protein</topology>
    </subcellularLocation>
</comment>
<feature type="domain" description="EXPERA" evidence="8">
    <location>
        <begin position="17"/>
        <end position="153"/>
    </location>
</feature>
<keyword evidence="5 7" id="KW-1133">Transmembrane helix</keyword>